<sequence>MAGLREGGNEPLGSLKAKSVAANKLVMPSHLHYAPVHIKRCPARRLKQALDPVIQTDETACNTSLMSNLKTTLLAYASL</sequence>
<dbReference type="EMBL" id="JAJSOF020000027">
    <property type="protein sequence ID" value="KAJ4433191.1"/>
    <property type="molecule type" value="Genomic_DNA"/>
</dbReference>
<evidence type="ECO:0000313" key="1">
    <source>
        <dbReference type="EMBL" id="KAJ4433191.1"/>
    </source>
</evidence>
<protein>
    <submittedName>
        <fullName evidence="1">Uncharacterized protein</fullName>
    </submittedName>
</protein>
<evidence type="ECO:0000313" key="2">
    <source>
        <dbReference type="Proteomes" id="UP001148838"/>
    </source>
</evidence>
<comment type="caution">
    <text evidence="1">The sequence shown here is derived from an EMBL/GenBank/DDBJ whole genome shotgun (WGS) entry which is preliminary data.</text>
</comment>
<keyword evidence="2" id="KW-1185">Reference proteome</keyword>
<gene>
    <name evidence="1" type="ORF">ANN_15448</name>
</gene>
<accession>A0ABQ8SHL9</accession>
<name>A0ABQ8SHL9_PERAM</name>
<proteinExistence type="predicted"/>
<dbReference type="Proteomes" id="UP001148838">
    <property type="component" value="Unassembled WGS sequence"/>
</dbReference>
<reference evidence="1 2" key="1">
    <citation type="journal article" date="2022" name="Allergy">
        <title>Genome assembly and annotation of Periplaneta americana reveal a comprehensive cockroach allergen profile.</title>
        <authorList>
            <person name="Wang L."/>
            <person name="Xiong Q."/>
            <person name="Saelim N."/>
            <person name="Wang L."/>
            <person name="Nong W."/>
            <person name="Wan A.T."/>
            <person name="Shi M."/>
            <person name="Liu X."/>
            <person name="Cao Q."/>
            <person name="Hui J.H.L."/>
            <person name="Sookrung N."/>
            <person name="Leung T.F."/>
            <person name="Tungtrongchitr A."/>
            <person name="Tsui S.K.W."/>
        </authorList>
    </citation>
    <scope>NUCLEOTIDE SEQUENCE [LARGE SCALE GENOMIC DNA]</scope>
    <source>
        <strain evidence="1">PWHHKU_190912</strain>
    </source>
</reference>
<organism evidence="1 2">
    <name type="scientific">Periplaneta americana</name>
    <name type="common">American cockroach</name>
    <name type="synonym">Blatta americana</name>
    <dbReference type="NCBI Taxonomy" id="6978"/>
    <lineage>
        <taxon>Eukaryota</taxon>
        <taxon>Metazoa</taxon>
        <taxon>Ecdysozoa</taxon>
        <taxon>Arthropoda</taxon>
        <taxon>Hexapoda</taxon>
        <taxon>Insecta</taxon>
        <taxon>Pterygota</taxon>
        <taxon>Neoptera</taxon>
        <taxon>Polyneoptera</taxon>
        <taxon>Dictyoptera</taxon>
        <taxon>Blattodea</taxon>
        <taxon>Blattoidea</taxon>
        <taxon>Blattidae</taxon>
        <taxon>Blattinae</taxon>
        <taxon>Periplaneta</taxon>
    </lineage>
</organism>